<keyword evidence="3" id="KW-1185">Reference proteome</keyword>
<feature type="region of interest" description="Disordered" evidence="1">
    <location>
        <begin position="1"/>
        <end position="95"/>
    </location>
</feature>
<dbReference type="Proteomes" id="UP000826271">
    <property type="component" value="Unassembled WGS sequence"/>
</dbReference>
<dbReference type="EMBL" id="WHWC01000017">
    <property type="protein sequence ID" value="KAG8366119.1"/>
    <property type="molecule type" value="Genomic_DNA"/>
</dbReference>
<protein>
    <submittedName>
        <fullName evidence="2">Uncharacterized protein</fullName>
    </submittedName>
</protein>
<evidence type="ECO:0000256" key="1">
    <source>
        <dbReference type="SAM" id="MobiDB-lite"/>
    </source>
</evidence>
<feature type="compositionally biased region" description="Basic and acidic residues" evidence="1">
    <location>
        <begin position="14"/>
        <end position="30"/>
    </location>
</feature>
<dbReference type="AlphaFoldDB" id="A0AAV6W664"/>
<feature type="compositionally biased region" description="Basic and acidic residues" evidence="1">
    <location>
        <begin position="60"/>
        <end position="73"/>
    </location>
</feature>
<reference evidence="2" key="1">
    <citation type="submission" date="2019-10" db="EMBL/GenBank/DDBJ databases">
        <authorList>
            <person name="Zhang R."/>
            <person name="Pan Y."/>
            <person name="Wang J."/>
            <person name="Ma R."/>
            <person name="Yu S."/>
        </authorList>
    </citation>
    <scope>NUCLEOTIDE SEQUENCE</scope>
    <source>
        <strain evidence="2">LA-IB0</strain>
        <tissue evidence="2">Leaf</tissue>
    </source>
</reference>
<evidence type="ECO:0000313" key="2">
    <source>
        <dbReference type="EMBL" id="KAG8366119.1"/>
    </source>
</evidence>
<feature type="region of interest" description="Disordered" evidence="1">
    <location>
        <begin position="413"/>
        <end position="483"/>
    </location>
</feature>
<feature type="region of interest" description="Disordered" evidence="1">
    <location>
        <begin position="155"/>
        <end position="176"/>
    </location>
</feature>
<sequence length="509" mass="56974">MNEAASGQPPPRTMVEERSTRKFKRSRAEGQDDIDAQQGFGQNDQPMPINPKNSTNMQQDKNDNNAWKSDRLTQRLNAPRTERKFYTGEGEPNAQEELETMVDSYWLTGDPSNAQQVEGPRIKVSDLQILGINLSSSLFISLIFQNMSSSRENSLNTERLSASGSSSIDSNPLLSLSFESPPDSPYDLHLWPSSSSVPKSHLVIKIPNKHSTSPQMSRPSSSHKELVNALFKGEPPYPLPTLKTPDADTIRREFYIPSAYEIIIPKSDEFMFDPPDGCRTFFVSTLESRLWFSIPEPMKNILRHLELCPTQLMPNSYCLIACFIVIMQLFGLEHSWAHFWTLFQINESNVVTAISLQDAMIENKLLQGKDYLLTIAREREYRLFVDGVCNPFSKSPSSKFEARLDETAHSELEAPSTDFHHSNAPASDPTRLSPSDKGQKLASQISKDTRVKKAKHSTRSSSFSAPKDQAPSAPPGASAADTRSLKCKQLSACGIVLKKRDRFGLLSDE</sequence>
<accession>A0AAV6W664</accession>
<gene>
    <name evidence="2" type="ORF">BUALT_Bualt17G0042700</name>
</gene>
<evidence type="ECO:0000313" key="3">
    <source>
        <dbReference type="Proteomes" id="UP000826271"/>
    </source>
</evidence>
<name>A0AAV6W664_9LAMI</name>
<comment type="caution">
    <text evidence="2">The sequence shown here is derived from an EMBL/GenBank/DDBJ whole genome shotgun (WGS) entry which is preliminary data.</text>
</comment>
<organism evidence="2 3">
    <name type="scientific">Buddleja alternifolia</name>
    <dbReference type="NCBI Taxonomy" id="168488"/>
    <lineage>
        <taxon>Eukaryota</taxon>
        <taxon>Viridiplantae</taxon>
        <taxon>Streptophyta</taxon>
        <taxon>Embryophyta</taxon>
        <taxon>Tracheophyta</taxon>
        <taxon>Spermatophyta</taxon>
        <taxon>Magnoliopsida</taxon>
        <taxon>eudicotyledons</taxon>
        <taxon>Gunneridae</taxon>
        <taxon>Pentapetalae</taxon>
        <taxon>asterids</taxon>
        <taxon>lamiids</taxon>
        <taxon>Lamiales</taxon>
        <taxon>Scrophulariaceae</taxon>
        <taxon>Buddlejeae</taxon>
        <taxon>Buddleja</taxon>
    </lineage>
</organism>
<feature type="compositionally biased region" description="Polar residues" evidence="1">
    <location>
        <begin position="39"/>
        <end position="59"/>
    </location>
</feature>
<proteinExistence type="predicted"/>